<comment type="caution">
    <text evidence="2">The sequence shown here is derived from an EMBL/GenBank/DDBJ whole genome shotgun (WGS) entry which is preliminary data.</text>
</comment>
<reference evidence="2 3" key="1">
    <citation type="submission" date="2006-02" db="EMBL/GenBank/DDBJ databases">
        <authorList>
            <person name="Pinhassi J."/>
            <person name="Pedros-Alio C."/>
            <person name="Ferriera S."/>
            <person name="Johnson J."/>
            <person name="Kravitz S."/>
            <person name="Halpern A."/>
            <person name="Remington K."/>
            <person name="Beeson K."/>
            <person name="Tran B."/>
            <person name="Rogers Y.-H."/>
            <person name="Friedman R."/>
            <person name="Venter J.C."/>
        </authorList>
    </citation>
    <scope>NUCLEOTIDE SEQUENCE [LARGE SCALE GENOMIC DNA]</scope>
    <source>
        <strain evidence="2 3">MED297</strain>
    </source>
</reference>
<dbReference type="Proteomes" id="UP000005953">
    <property type="component" value="Unassembled WGS sequence"/>
</dbReference>
<sequence>MFRTGVVDSVKVTKNPGQEYAMFYRRKHYVIRDHFVDDFNRLFTDINLPNQLKHGARLIGRWMMPLDNGDVEVFAIWEYDSEAAYERIEQSVRADTEHGDRIRQWFAERGGREHLSNTAFVSIRNDILTDTVTPHRLTETQPEAGIDAIH</sequence>
<organism evidence="2 3">
    <name type="scientific">Reinekea blandensis MED297</name>
    <dbReference type="NCBI Taxonomy" id="314283"/>
    <lineage>
        <taxon>Bacteria</taxon>
        <taxon>Pseudomonadati</taxon>
        <taxon>Pseudomonadota</taxon>
        <taxon>Gammaproteobacteria</taxon>
        <taxon>Oceanospirillales</taxon>
        <taxon>Saccharospirillaceae</taxon>
        <taxon>Reinekea</taxon>
    </lineage>
</organism>
<dbReference type="Gene3D" id="3.30.70.100">
    <property type="match status" value="1"/>
</dbReference>
<dbReference type="SUPFAM" id="SSF54909">
    <property type="entry name" value="Dimeric alpha+beta barrel"/>
    <property type="match status" value="1"/>
</dbReference>
<dbReference type="AlphaFoldDB" id="A4BA21"/>
<gene>
    <name evidence="2" type="ORF">MED297_09716</name>
</gene>
<evidence type="ECO:0000259" key="1">
    <source>
        <dbReference type="Pfam" id="PF07978"/>
    </source>
</evidence>
<dbReference type="STRING" id="314283.MED297_09716"/>
<dbReference type="InterPro" id="IPR012577">
    <property type="entry name" value="NIPSNAP"/>
</dbReference>
<protein>
    <submittedName>
        <fullName evidence="2">Group-specific protein</fullName>
    </submittedName>
</protein>
<dbReference type="EMBL" id="AAOE01000002">
    <property type="protein sequence ID" value="EAR10777.1"/>
    <property type="molecule type" value="Genomic_DNA"/>
</dbReference>
<dbReference type="HOGENOM" id="CLU_146055_0_0_6"/>
<evidence type="ECO:0000313" key="3">
    <source>
        <dbReference type="Proteomes" id="UP000005953"/>
    </source>
</evidence>
<dbReference type="InterPro" id="IPR011008">
    <property type="entry name" value="Dimeric_a/b-barrel"/>
</dbReference>
<name>A4BA21_9GAMM</name>
<dbReference type="Pfam" id="PF07978">
    <property type="entry name" value="NIPSNAP"/>
    <property type="match status" value="1"/>
</dbReference>
<proteinExistence type="predicted"/>
<feature type="domain" description="NIPSNAP" evidence="1">
    <location>
        <begin position="28"/>
        <end position="98"/>
    </location>
</feature>
<keyword evidence="3" id="KW-1185">Reference proteome</keyword>
<evidence type="ECO:0000313" key="2">
    <source>
        <dbReference type="EMBL" id="EAR10777.1"/>
    </source>
</evidence>
<accession>A4BA21</accession>